<dbReference type="GO" id="GO:0000460">
    <property type="term" value="P:maturation of 5.8S rRNA"/>
    <property type="evidence" value="ECO:0007669"/>
    <property type="project" value="TreeGrafter"/>
</dbReference>
<evidence type="ECO:0000313" key="3">
    <source>
        <dbReference type="Proteomes" id="UP000750711"/>
    </source>
</evidence>
<evidence type="ECO:0000313" key="2">
    <source>
        <dbReference type="EMBL" id="KAH0551752.1"/>
    </source>
</evidence>
<organism evidence="2 3">
    <name type="scientific">Trichoglossum hirsutum</name>
    <dbReference type="NCBI Taxonomy" id="265104"/>
    <lineage>
        <taxon>Eukaryota</taxon>
        <taxon>Fungi</taxon>
        <taxon>Dikarya</taxon>
        <taxon>Ascomycota</taxon>
        <taxon>Pezizomycotina</taxon>
        <taxon>Geoglossomycetes</taxon>
        <taxon>Geoglossales</taxon>
        <taxon>Geoglossaceae</taxon>
        <taxon>Trichoglossum</taxon>
    </lineage>
</organism>
<proteinExistence type="predicted"/>
<dbReference type="GO" id="GO:0030687">
    <property type="term" value="C:preribosome, large subunit precursor"/>
    <property type="evidence" value="ECO:0007669"/>
    <property type="project" value="TreeGrafter"/>
</dbReference>
<dbReference type="GO" id="GO:0004519">
    <property type="term" value="F:endonuclease activity"/>
    <property type="evidence" value="ECO:0007669"/>
    <property type="project" value="InterPro"/>
</dbReference>
<dbReference type="GO" id="GO:0090730">
    <property type="term" value="C:Las1 complex"/>
    <property type="evidence" value="ECO:0007669"/>
    <property type="project" value="InterPro"/>
</dbReference>
<comment type="caution">
    <text evidence="2">The sequence shown here is derived from an EMBL/GenBank/DDBJ whole genome shotgun (WGS) entry which is preliminary data.</text>
</comment>
<evidence type="ECO:0008006" key="4">
    <source>
        <dbReference type="Google" id="ProtNLM"/>
    </source>
</evidence>
<feature type="region of interest" description="Disordered" evidence="1">
    <location>
        <begin position="339"/>
        <end position="376"/>
    </location>
</feature>
<dbReference type="InterPro" id="IPR007174">
    <property type="entry name" value="Las1"/>
</dbReference>
<name>A0A9P8IIM4_9PEZI</name>
<dbReference type="AlphaFoldDB" id="A0A9P8IIM4"/>
<dbReference type="PANTHER" id="PTHR15002:SF0">
    <property type="entry name" value="RIBOSOMAL BIOGENESIS PROTEIN LAS1L"/>
    <property type="match status" value="1"/>
</dbReference>
<keyword evidence="3" id="KW-1185">Reference proteome</keyword>
<dbReference type="GO" id="GO:0000470">
    <property type="term" value="P:maturation of LSU-rRNA"/>
    <property type="evidence" value="ECO:0007669"/>
    <property type="project" value="TreeGrafter"/>
</dbReference>
<dbReference type="Proteomes" id="UP000750711">
    <property type="component" value="Unassembled WGS sequence"/>
</dbReference>
<dbReference type="Pfam" id="PF04031">
    <property type="entry name" value="Las1"/>
    <property type="match status" value="1"/>
</dbReference>
<dbReference type="EMBL" id="JAGHQM010001795">
    <property type="protein sequence ID" value="KAH0551752.1"/>
    <property type="molecule type" value="Genomic_DNA"/>
</dbReference>
<protein>
    <recommendedName>
        <fullName evidence="4">Las1-domain-containing protein</fullName>
    </recommendedName>
</protein>
<reference evidence="2" key="1">
    <citation type="submission" date="2021-03" db="EMBL/GenBank/DDBJ databases">
        <title>Comparative genomics and phylogenomic investigation of the class Geoglossomycetes provide insights into ecological specialization and systematics.</title>
        <authorList>
            <person name="Melie T."/>
            <person name="Pirro S."/>
            <person name="Miller A.N."/>
            <person name="Quandt A."/>
        </authorList>
    </citation>
    <scope>NUCLEOTIDE SEQUENCE</scope>
    <source>
        <strain evidence="2">CAQ_001_2017</strain>
    </source>
</reference>
<gene>
    <name evidence="2" type="ORF">GP486_007032</name>
</gene>
<sequence>FVTGLTDEALRGAFHRTMYKVARHLGLSPALVELRHAATHQKLLSLPVLRKAAQRSLEWLWNNYWVKIDKNESRETDTDVDRSSEVEECKDLFRHILRSYKQSRVMQAKQEMPFDESETIETSRRIQGICCGHADKTSVLVNILLEARFIIPDGRRLEDGAPLDIGFALWNDILTLLSNSMASTFLPTLLERLFDDLGKQPKMSIHGDSTRKDNMYLWISHILSSHEWEKTLSIVNIDLESVLQKCLMDPNDWTLKVASHIFTTDKRLEDNYAELAHLAQIQLETNFELPKFLMWRRGQHDQNQIEDVETQLISEVQEEVRGYEANCLKLKMLLDETPSHEHVVEEDSDVVSLMSEDSPDDEDEQEVTVSPSKFPHENHTIKGWMRFDGQWTPKPIGAV</sequence>
<dbReference type="PANTHER" id="PTHR15002">
    <property type="entry name" value="RIBOSOMAL BIOGENESIS PROTEIN LAS1L"/>
    <property type="match status" value="1"/>
</dbReference>
<accession>A0A9P8IIM4</accession>
<evidence type="ECO:0000256" key="1">
    <source>
        <dbReference type="SAM" id="MobiDB-lite"/>
    </source>
</evidence>
<feature type="compositionally biased region" description="Acidic residues" evidence="1">
    <location>
        <begin position="357"/>
        <end position="366"/>
    </location>
</feature>
<feature type="non-terminal residue" evidence="2">
    <location>
        <position position="399"/>
    </location>
</feature>